<dbReference type="EMBL" id="BQNB010013070">
    <property type="protein sequence ID" value="GJT11475.1"/>
    <property type="molecule type" value="Genomic_DNA"/>
</dbReference>
<keyword evidence="2" id="KW-1185">Reference proteome</keyword>
<protein>
    <submittedName>
        <fullName evidence="1">Uncharacterized protein</fullName>
    </submittedName>
</protein>
<organism evidence="1 2">
    <name type="scientific">Tanacetum coccineum</name>
    <dbReference type="NCBI Taxonomy" id="301880"/>
    <lineage>
        <taxon>Eukaryota</taxon>
        <taxon>Viridiplantae</taxon>
        <taxon>Streptophyta</taxon>
        <taxon>Embryophyta</taxon>
        <taxon>Tracheophyta</taxon>
        <taxon>Spermatophyta</taxon>
        <taxon>Magnoliopsida</taxon>
        <taxon>eudicotyledons</taxon>
        <taxon>Gunneridae</taxon>
        <taxon>Pentapetalae</taxon>
        <taxon>asterids</taxon>
        <taxon>campanulids</taxon>
        <taxon>Asterales</taxon>
        <taxon>Asteraceae</taxon>
        <taxon>Asteroideae</taxon>
        <taxon>Anthemideae</taxon>
        <taxon>Anthemidinae</taxon>
        <taxon>Tanacetum</taxon>
    </lineage>
</organism>
<accession>A0ABQ5B9C4</accession>
<reference evidence="1" key="1">
    <citation type="journal article" date="2022" name="Int. J. Mol. Sci.">
        <title>Draft Genome of Tanacetum Coccineum: Genomic Comparison of Closely Related Tanacetum-Family Plants.</title>
        <authorList>
            <person name="Yamashiro T."/>
            <person name="Shiraishi A."/>
            <person name="Nakayama K."/>
            <person name="Satake H."/>
        </authorList>
    </citation>
    <scope>NUCLEOTIDE SEQUENCE</scope>
</reference>
<reference evidence="1" key="2">
    <citation type="submission" date="2022-01" db="EMBL/GenBank/DDBJ databases">
        <authorList>
            <person name="Yamashiro T."/>
            <person name="Shiraishi A."/>
            <person name="Satake H."/>
            <person name="Nakayama K."/>
        </authorList>
    </citation>
    <scope>NUCLEOTIDE SEQUENCE</scope>
</reference>
<comment type="caution">
    <text evidence="1">The sequence shown here is derived from an EMBL/GenBank/DDBJ whole genome shotgun (WGS) entry which is preliminary data.</text>
</comment>
<proteinExistence type="predicted"/>
<evidence type="ECO:0000313" key="2">
    <source>
        <dbReference type="Proteomes" id="UP001151760"/>
    </source>
</evidence>
<dbReference type="Proteomes" id="UP001151760">
    <property type="component" value="Unassembled WGS sequence"/>
</dbReference>
<sequence>MGKGGLFHEEVSASISEQEAKAWRQLSVGTSLPFICVNGENNETLSMGKKNVSRFKKMIMEEMEEVPENDGEDSDDET</sequence>
<gene>
    <name evidence="1" type="ORF">Tco_0858517</name>
</gene>
<name>A0ABQ5B9C4_9ASTR</name>
<evidence type="ECO:0000313" key="1">
    <source>
        <dbReference type="EMBL" id="GJT11475.1"/>
    </source>
</evidence>